<evidence type="ECO:0000256" key="1">
    <source>
        <dbReference type="ARBA" id="ARBA00010761"/>
    </source>
</evidence>
<dbReference type="InterPro" id="IPR004044">
    <property type="entry name" value="KH_dom_type_2"/>
</dbReference>
<evidence type="ECO:0000256" key="9">
    <source>
        <dbReference type="PROSITE-ProRule" id="PRU00118"/>
    </source>
</evidence>
<organism evidence="12 13">
    <name type="scientific">Candidatus Portnoybacteria bacterium CG_4_9_14_3_um_filter_44_9</name>
    <dbReference type="NCBI Taxonomy" id="1974806"/>
    <lineage>
        <taxon>Bacteria</taxon>
        <taxon>Candidatus Portnoyibacteriota</taxon>
    </lineage>
</organism>
<dbReference type="Pfam" id="PF07650">
    <property type="entry name" value="KH_2"/>
    <property type="match status" value="1"/>
</dbReference>
<dbReference type="AlphaFoldDB" id="A0A2M7YK36"/>
<keyword evidence="5 10" id="KW-0687">Ribonucleoprotein</keyword>
<dbReference type="InterPro" id="IPR015946">
    <property type="entry name" value="KH_dom-like_a/b"/>
</dbReference>
<evidence type="ECO:0000256" key="2">
    <source>
        <dbReference type="ARBA" id="ARBA00022730"/>
    </source>
</evidence>
<evidence type="ECO:0000313" key="12">
    <source>
        <dbReference type="EMBL" id="PJA63292.1"/>
    </source>
</evidence>
<dbReference type="GO" id="GO:0003735">
    <property type="term" value="F:structural constituent of ribosome"/>
    <property type="evidence" value="ECO:0007669"/>
    <property type="project" value="InterPro"/>
</dbReference>
<dbReference type="EMBL" id="PFWH01000057">
    <property type="protein sequence ID" value="PJA63292.1"/>
    <property type="molecule type" value="Genomic_DNA"/>
</dbReference>
<evidence type="ECO:0000256" key="3">
    <source>
        <dbReference type="ARBA" id="ARBA00022884"/>
    </source>
</evidence>
<dbReference type="InterPro" id="IPR009019">
    <property type="entry name" value="KH_sf_prok-type"/>
</dbReference>
<sequence length="209" mass="23649">MGQKANPTALRTGLVLGWKSHWFNRKRYSEYLQEDTKIRDFIVKNLVKMGLESVEIERSLNAIKVIIYTSKPGLIIGRGGGGIEQLRAQLQKFINQPGTKAADKRELRMEVTEIKQPESFASLAAQSVVEQIERRIPYRRIMKQTIERIIQSKDVQGAKIMIKGRLDGAEIARKEWLAKGRMPLQTLRANVNYAAVTAHTTYGTVGVKV</sequence>
<dbReference type="Gene3D" id="3.30.300.20">
    <property type="match status" value="1"/>
</dbReference>
<evidence type="ECO:0000256" key="6">
    <source>
        <dbReference type="ARBA" id="ARBA00024998"/>
    </source>
</evidence>
<dbReference type="InterPro" id="IPR057258">
    <property type="entry name" value="Ribosomal_uS3"/>
</dbReference>
<dbReference type="CDD" id="cd02412">
    <property type="entry name" value="KH-II_30S_S3"/>
    <property type="match status" value="1"/>
</dbReference>
<comment type="similarity">
    <text evidence="1 10">Belongs to the universal ribosomal protein uS3 family.</text>
</comment>
<evidence type="ECO:0000256" key="10">
    <source>
        <dbReference type="RuleBase" id="RU003624"/>
    </source>
</evidence>
<name>A0A2M7YK36_9BACT</name>
<dbReference type="PROSITE" id="PS00548">
    <property type="entry name" value="RIBOSOMAL_S3"/>
    <property type="match status" value="1"/>
</dbReference>
<evidence type="ECO:0000256" key="8">
    <source>
        <dbReference type="ARBA" id="ARBA00035521"/>
    </source>
</evidence>
<dbReference type="SMART" id="SM00322">
    <property type="entry name" value="KH"/>
    <property type="match status" value="1"/>
</dbReference>
<dbReference type="PANTHER" id="PTHR11760">
    <property type="entry name" value="30S/40S RIBOSOMAL PROTEIN S3"/>
    <property type="match status" value="1"/>
</dbReference>
<dbReference type="FunFam" id="3.30.300.20:FF:000001">
    <property type="entry name" value="30S ribosomal protein S3"/>
    <property type="match status" value="1"/>
</dbReference>
<dbReference type="PANTHER" id="PTHR11760:SF19">
    <property type="entry name" value="SMALL RIBOSOMAL SUBUNIT PROTEIN US3C"/>
    <property type="match status" value="1"/>
</dbReference>
<feature type="domain" description="KH type-2" evidence="11">
    <location>
        <begin position="38"/>
        <end position="115"/>
    </location>
</feature>
<protein>
    <recommendedName>
        <fullName evidence="7">Small ribosomal subunit protein uS3</fullName>
    </recommendedName>
    <alternativeName>
        <fullName evidence="8">30S ribosomal protein S3</fullName>
    </alternativeName>
</protein>
<reference evidence="13" key="1">
    <citation type="submission" date="2017-09" db="EMBL/GenBank/DDBJ databases">
        <title>Depth-based differentiation of microbial function through sediment-hosted aquifers and enrichment of novel symbionts in the deep terrestrial subsurface.</title>
        <authorList>
            <person name="Probst A.J."/>
            <person name="Ladd B."/>
            <person name="Jarett J.K."/>
            <person name="Geller-Mcgrath D.E."/>
            <person name="Sieber C.M.K."/>
            <person name="Emerson J.B."/>
            <person name="Anantharaman K."/>
            <person name="Thomas B.C."/>
            <person name="Malmstrom R."/>
            <person name="Stieglmeier M."/>
            <person name="Klingl A."/>
            <person name="Woyke T."/>
            <person name="Ryan C.M."/>
            <person name="Banfield J.F."/>
        </authorList>
    </citation>
    <scope>NUCLEOTIDE SEQUENCE [LARGE SCALE GENOMIC DNA]</scope>
</reference>
<dbReference type="SUPFAM" id="SSF54814">
    <property type="entry name" value="Prokaryotic type KH domain (KH-domain type II)"/>
    <property type="match status" value="1"/>
</dbReference>
<evidence type="ECO:0000313" key="13">
    <source>
        <dbReference type="Proteomes" id="UP000229026"/>
    </source>
</evidence>
<keyword evidence="4 10" id="KW-0689">Ribosomal protein</keyword>
<dbReference type="NCBIfam" id="TIGR01009">
    <property type="entry name" value="rpsC_bact"/>
    <property type="match status" value="1"/>
</dbReference>
<accession>A0A2M7YK36</accession>
<evidence type="ECO:0000256" key="7">
    <source>
        <dbReference type="ARBA" id="ARBA00035257"/>
    </source>
</evidence>
<evidence type="ECO:0000256" key="4">
    <source>
        <dbReference type="ARBA" id="ARBA00022980"/>
    </source>
</evidence>
<dbReference type="InterPro" id="IPR005704">
    <property type="entry name" value="Ribosomal_uS3_bac-typ"/>
</dbReference>
<comment type="caution">
    <text evidence="12">The sequence shown here is derived from an EMBL/GenBank/DDBJ whole genome shotgun (WGS) entry which is preliminary data.</text>
</comment>
<dbReference type="GO" id="GO:0006412">
    <property type="term" value="P:translation"/>
    <property type="evidence" value="ECO:0007669"/>
    <property type="project" value="InterPro"/>
</dbReference>
<dbReference type="InterPro" id="IPR018280">
    <property type="entry name" value="Ribosomal_uS3_CS"/>
</dbReference>
<dbReference type="InterPro" id="IPR004087">
    <property type="entry name" value="KH_dom"/>
</dbReference>
<keyword evidence="3 9" id="KW-0694">RNA-binding</keyword>
<dbReference type="Proteomes" id="UP000229026">
    <property type="component" value="Unassembled WGS sequence"/>
</dbReference>
<dbReference type="PROSITE" id="PS50823">
    <property type="entry name" value="KH_TYPE_2"/>
    <property type="match status" value="1"/>
</dbReference>
<dbReference type="GO" id="GO:0019843">
    <property type="term" value="F:rRNA binding"/>
    <property type="evidence" value="ECO:0007669"/>
    <property type="project" value="UniProtKB-KW"/>
</dbReference>
<dbReference type="InterPro" id="IPR036419">
    <property type="entry name" value="Ribosomal_S3_C_sf"/>
</dbReference>
<evidence type="ECO:0000256" key="5">
    <source>
        <dbReference type="ARBA" id="ARBA00023274"/>
    </source>
</evidence>
<dbReference type="Pfam" id="PF00189">
    <property type="entry name" value="Ribosomal_S3_C"/>
    <property type="match status" value="1"/>
</dbReference>
<comment type="function">
    <text evidence="6">Binds the lower part of the 30S subunit head. Binds mRNA in the 70S ribosome, positioning it for translation.</text>
</comment>
<dbReference type="HAMAP" id="MF_01309_B">
    <property type="entry name" value="Ribosomal_uS3_B"/>
    <property type="match status" value="1"/>
</dbReference>
<keyword evidence="2" id="KW-0699">rRNA-binding</keyword>
<evidence type="ECO:0000259" key="11">
    <source>
        <dbReference type="PROSITE" id="PS50823"/>
    </source>
</evidence>
<dbReference type="GO" id="GO:0022627">
    <property type="term" value="C:cytosolic small ribosomal subunit"/>
    <property type="evidence" value="ECO:0007669"/>
    <property type="project" value="TreeGrafter"/>
</dbReference>
<feature type="non-terminal residue" evidence="12">
    <location>
        <position position="209"/>
    </location>
</feature>
<proteinExistence type="inferred from homology"/>
<dbReference type="Gene3D" id="3.30.1140.32">
    <property type="entry name" value="Ribosomal protein S3, C-terminal domain"/>
    <property type="match status" value="1"/>
</dbReference>
<gene>
    <name evidence="12" type="ORF">CO161_01780</name>
</gene>
<dbReference type="SUPFAM" id="SSF54821">
    <property type="entry name" value="Ribosomal protein S3 C-terminal domain"/>
    <property type="match status" value="1"/>
</dbReference>
<dbReference type="InterPro" id="IPR001351">
    <property type="entry name" value="Ribosomal_uS3_C"/>
</dbReference>